<dbReference type="GO" id="GO:0016020">
    <property type="term" value="C:membrane"/>
    <property type="evidence" value="ECO:0007669"/>
    <property type="project" value="InterPro"/>
</dbReference>
<dbReference type="STRING" id="40754.THII_1555"/>
<evidence type="ECO:0000256" key="1">
    <source>
        <dbReference type="ARBA" id="ARBA00022729"/>
    </source>
</evidence>
<dbReference type="HOGENOM" id="CLU_333675_0_0_6"/>
<dbReference type="AlphaFoldDB" id="A0A090AJW5"/>
<dbReference type="InterPro" id="IPR038081">
    <property type="entry name" value="CalX-like_sf"/>
</dbReference>
<reference evidence="5" key="1">
    <citation type="journal article" date="2014" name="ISME J.">
        <title>Ecophysiology of Thioploca ingrica as revealed by the complete genome sequence supplemented with proteomic evidence.</title>
        <authorList>
            <person name="Kojima H."/>
            <person name="Ogura Y."/>
            <person name="Yamamoto N."/>
            <person name="Togashi T."/>
            <person name="Mori H."/>
            <person name="Watanabe T."/>
            <person name="Nemoto F."/>
            <person name="Kurokawa K."/>
            <person name="Hayashi T."/>
            <person name="Fukui M."/>
        </authorList>
    </citation>
    <scope>NUCLEOTIDE SEQUENCE [LARGE SCALE GENOMIC DNA]</scope>
</reference>
<evidence type="ECO:0000256" key="2">
    <source>
        <dbReference type="ARBA" id="ARBA00022737"/>
    </source>
</evidence>
<evidence type="ECO:0000313" key="5">
    <source>
        <dbReference type="EMBL" id="BAP55852.1"/>
    </source>
</evidence>
<proteinExistence type="predicted"/>
<evidence type="ECO:0000259" key="4">
    <source>
        <dbReference type="SMART" id="SM00237"/>
    </source>
</evidence>
<keyword evidence="6" id="KW-1185">Reference proteome</keyword>
<evidence type="ECO:0000313" key="6">
    <source>
        <dbReference type="Proteomes" id="UP000031623"/>
    </source>
</evidence>
<dbReference type="InterPro" id="IPR003644">
    <property type="entry name" value="Calx_beta"/>
</dbReference>
<dbReference type="Pfam" id="PF18998">
    <property type="entry name" value="Flg_new_2"/>
    <property type="match status" value="3"/>
</dbReference>
<dbReference type="Proteomes" id="UP000031623">
    <property type="component" value="Chromosome"/>
</dbReference>
<dbReference type="Gene3D" id="2.60.40.2030">
    <property type="match status" value="1"/>
</dbReference>
<dbReference type="OrthoDB" id="5664384at2"/>
<dbReference type="SMART" id="SM00237">
    <property type="entry name" value="Calx_beta"/>
    <property type="match status" value="1"/>
</dbReference>
<dbReference type="SUPFAM" id="SSF141072">
    <property type="entry name" value="CalX-like"/>
    <property type="match status" value="1"/>
</dbReference>
<protein>
    <submittedName>
        <fullName evidence="5">Protein containing Calx-beta domain</fullName>
    </submittedName>
</protein>
<evidence type="ECO:0000256" key="3">
    <source>
        <dbReference type="ARBA" id="ARBA00022837"/>
    </source>
</evidence>
<dbReference type="Pfam" id="PF03160">
    <property type="entry name" value="Calx-beta"/>
    <property type="match status" value="1"/>
</dbReference>
<name>A0A090AJW5_9GAMM</name>
<feature type="domain" description="Calx-beta" evidence="4">
    <location>
        <begin position="389"/>
        <end position="491"/>
    </location>
</feature>
<accession>A0A090AJW5</accession>
<organism evidence="5 6">
    <name type="scientific">Thioploca ingrica</name>
    <dbReference type="NCBI Taxonomy" id="40754"/>
    <lineage>
        <taxon>Bacteria</taxon>
        <taxon>Pseudomonadati</taxon>
        <taxon>Pseudomonadota</taxon>
        <taxon>Gammaproteobacteria</taxon>
        <taxon>Thiotrichales</taxon>
        <taxon>Thiotrichaceae</taxon>
        <taxon>Thioploca</taxon>
    </lineage>
</organism>
<dbReference type="EMBL" id="AP014633">
    <property type="protein sequence ID" value="BAP55852.1"/>
    <property type="molecule type" value="Genomic_DNA"/>
</dbReference>
<dbReference type="Gene3D" id="2.60.40.2700">
    <property type="match status" value="1"/>
</dbReference>
<dbReference type="KEGG" id="tig:THII_1555"/>
<keyword evidence="3" id="KW-0106">Calcium</keyword>
<dbReference type="GO" id="GO:0007154">
    <property type="term" value="P:cell communication"/>
    <property type="evidence" value="ECO:0007669"/>
    <property type="project" value="InterPro"/>
</dbReference>
<keyword evidence="1" id="KW-0732">Signal</keyword>
<dbReference type="InterPro" id="IPR044060">
    <property type="entry name" value="Bacterial_rp_domain"/>
</dbReference>
<sequence length="856" mass="90999">MSPNPTSLYVNTIIKTCPNTAPLANNVNISLNPTGTPTFKVGEILQGNYTYSDTEGDPEGISTFQWDTATDATCTTEKTAIPGATNQTYTLTSSEIDKYLCFEITPVAASGASPGTAVLTTSSDIMMATPPPAQPPLPTTPPPAEPLPPTMNLTLHFGGNGQGHVTTAPHGIDCDSSQTQCSHSYETASWVSLIAIPSAGSKFTGFGGYQSDCENGELFMNGSRSCTAYFELKTDPTATLTVSPSGTGKGTITSLPAGIDCGSHCQTNFNTATPVTLTATAAADSQFVGFNGDKDCSDGNLTLNGDKICNARFELLPTTTSLTLPADLEFSMKITGEGSVTTKTTFASGEPAIVLTAYPAAGFKFAGFSGSACTTGQFVLNAPTECEATFVPILSGTARFSASHYEATAGQETLTVIIKRTEGTEGNLTVNYATQDDTAKAGWDYLAAQGSLTWAEGESDDKTITIPLLDDPIITDAEVLNSKKVFTIQLTDASDKILDTAQLSLLEEHPISLVPPLELTAPEPILVMPDKIISDIPLCPVRGWLNVVCNAKWHTVTHLEVGTEGNLSSAILEGTINNQGWVSNLIIKPQSQVQGGIVTGYIYNQGILSNFEFRGYRIIGGTLAGDIFNTSDVNGFFQEVQLAPHTQIHGGILQGRIIGDPTAPAMLENLTVKTGSYLANVTFGNHVTLEEDVTLEGTVPLPKLGNPVATDAQGHEIHHLTTQFLGGIAVNQGEFQRQVQQPRAATAEVRGRIIVDPQHSGQVAELLVYVAYQPLPGSSQVSYFMLDAQGHVLPWDKNLAHLVAFQRDVTLNTWQEVLIYQGLFPVTGVINLYFAYRLSDGTVVNTGESIEVTVTE</sequence>
<gene>
    <name evidence="5" type="ORF">THII_1555</name>
</gene>
<keyword evidence="2" id="KW-0677">Repeat</keyword>